<evidence type="ECO:0000256" key="1">
    <source>
        <dbReference type="SAM" id="MobiDB-lite"/>
    </source>
</evidence>
<dbReference type="EMBL" id="KB932203">
    <property type="protein sequence ID" value="KCV71243.1"/>
    <property type="molecule type" value="Genomic_DNA"/>
</dbReference>
<gene>
    <name evidence="2" type="ORF">H696_02193</name>
</gene>
<dbReference type="RefSeq" id="XP_009494366.1">
    <property type="nucleotide sequence ID" value="XM_009496091.1"/>
</dbReference>
<keyword evidence="3" id="KW-1185">Reference proteome</keyword>
<name>A0A058ZBE7_FONAL</name>
<evidence type="ECO:0000313" key="2">
    <source>
        <dbReference type="EMBL" id="KCV71243.1"/>
    </source>
</evidence>
<dbReference type="Gene3D" id="3.40.50.300">
    <property type="entry name" value="P-loop containing nucleotide triphosphate hydrolases"/>
    <property type="match status" value="1"/>
</dbReference>
<protein>
    <submittedName>
        <fullName evidence="2">Uncharacterized protein</fullName>
    </submittedName>
</protein>
<dbReference type="GeneID" id="20526918"/>
<dbReference type="Proteomes" id="UP000030693">
    <property type="component" value="Unassembled WGS sequence"/>
</dbReference>
<evidence type="ECO:0000313" key="3">
    <source>
        <dbReference type="Proteomes" id="UP000030693"/>
    </source>
</evidence>
<sequence>MGLRFVSADTPRRPFDFVVILVDWTNLASFNQARLALSGVSSNLAHLSHHRNPEAFDGAAFQLGGLHPETLSSGRACVVCTHVDKRSKSALSAADLSSLTERFLVPVLSANLTSPHSSISTALRISRMAAQASSAAPLPQPAGMTASSAGSLGASGAAPYTRGGSLGLTLEHVLIPRTIHQQPVAMAAPPRQAENPAQPPPAGPESQARR</sequence>
<feature type="region of interest" description="Disordered" evidence="1">
    <location>
        <begin position="183"/>
        <end position="210"/>
    </location>
</feature>
<reference evidence="2" key="1">
    <citation type="submission" date="2013-04" db="EMBL/GenBank/DDBJ databases">
        <title>The Genome Sequence of Fonticula alba ATCC 38817.</title>
        <authorList>
            <consortium name="The Broad Institute Genomics Platform"/>
            <person name="Russ C."/>
            <person name="Cuomo C."/>
            <person name="Burger G."/>
            <person name="Gray M.W."/>
            <person name="Holland P.W.H."/>
            <person name="King N."/>
            <person name="Lang F.B.F."/>
            <person name="Roger A.J."/>
            <person name="Ruiz-Trillo I."/>
            <person name="Brown M."/>
            <person name="Walker B."/>
            <person name="Young S."/>
            <person name="Zeng Q."/>
            <person name="Gargeya S."/>
            <person name="Fitzgerald M."/>
            <person name="Haas B."/>
            <person name="Abouelleil A."/>
            <person name="Allen A.W."/>
            <person name="Alvarado L."/>
            <person name="Arachchi H.M."/>
            <person name="Berlin A.M."/>
            <person name="Chapman S.B."/>
            <person name="Gainer-Dewar J."/>
            <person name="Goldberg J."/>
            <person name="Griggs A."/>
            <person name="Gujja S."/>
            <person name="Hansen M."/>
            <person name="Howarth C."/>
            <person name="Imamovic A."/>
            <person name="Ireland A."/>
            <person name="Larimer J."/>
            <person name="McCowan C."/>
            <person name="Murphy C."/>
            <person name="Pearson M."/>
            <person name="Poon T.W."/>
            <person name="Priest M."/>
            <person name="Roberts A."/>
            <person name="Saif S."/>
            <person name="Shea T."/>
            <person name="Sisk P."/>
            <person name="Sykes S."/>
            <person name="Wortman J."/>
            <person name="Nusbaum C."/>
            <person name="Birren B."/>
        </authorList>
    </citation>
    <scope>NUCLEOTIDE SEQUENCE [LARGE SCALE GENOMIC DNA]</scope>
    <source>
        <strain evidence="2">ATCC 38817</strain>
    </source>
</reference>
<accession>A0A058ZBE7</accession>
<dbReference type="InterPro" id="IPR027417">
    <property type="entry name" value="P-loop_NTPase"/>
</dbReference>
<feature type="region of interest" description="Disordered" evidence="1">
    <location>
        <begin position="136"/>
        <end position="156"/>
    </location>
</feature>
<organism evidence="2">
    <name type="scientific">Fonticula alba</name>
    <name type="common">Slime mold</name>
    <dbReference type="NCBI Taxonomy" id="691883"/>
    <lineage>
        <taxon>Eukaryota</taxon>
        <taxon>Rotosphaerida</taxon>
        <taxon>Fonticulaceae</taxon>
        <taxon>Fonticula</taxon>
    </lineage>
</organism>
<proteinExistence type="predicted"/>
<dbReference type="AlphaFoldDB" id="A0A058ZBE7"/>